<comment type="similarity">
    <text evidence="2">Belongs to the baculoviridae E56 family.</text>
</comment>
<dbReference type="Proteomes" id="UP000290445">
    <property type="component" value="Segment"/>
</dbReference>
<keyword evidence="3 10" id="KW-0812">Transmembrane</keyword>
<evidence type="ECO:0000256" key="4">
    <source>
        <dbReference type="ARBA" id="ARBA00022844"/>
    </source>
</evidence>
<organism evidence="11 12">
    <name type="scientific">Operophtera brumata nucleopolyhedrovirus</name>
    <dbReference type="NCBI Taxonomy" id="1046267"/>
    <lineage>
        <taxon>Viruses</taxon>
        <taxon>Viruses incertae sedis</taxon>
        <taxon>Naldaviricetes</taxon>
        <taxon>Lefavirales</taxon>
        <taxon>Baculoviridae</taxon>
        <taxon>Alphabaculovirus</taxon>
        <taxon>Alphabaculovirus opbrumatae</taxon>
    </lineage>
</organism>
<evidence type="ECO:0000313" key="12">
    <source>
        <dbReference type="Proteomes" id="UP000290445"/>
    </source>
</evidence>
<evidence type="ECO:0000256" key="8">
    <source>
        <dbReference type="ARBA" id="ARBA00023136"/>
    </source>
</evidence>
<dbReference type="GeneID" id="41700017"/>
<dbReference type="InterPro" id="IPR006733">
    <property type="entry name" value="Baculo_ODV-E56"/>
</dbReference>
<dbReference type="KEGG" id="vg:41700017"/>
<evidence type="ECO:0000256" key="2">
    <source>
        <dbReference type="ARBA" id="ARBA00008534"/>
    </source>
</evidence>
<evidence type="ECO:0000313" key="11">
    <source>
        <dbReference type="EMBL" id="AUA60244.1"/>
    </source>
</evidence>
<keyword evidence="12" id="KW-1185">Reference proteome</keyword>
<evidence type="ECO:0000256" key="5">
    <source>
        <dbReference type="ARBA" id="ARBA00022879"/>
    </source>
</evidence>
<evidence type="ECO:0000256" key="1">
    <source>
        <dbReference type="ARBA" id="ARBA00004182"/>
    </source>
</evidence>
<name>A0A2H4UZM3_9ABAC</name>
<dbReference type="GO" id="GO:0019031">
    <property type="term" value="C:viral envelope"/>
    <property type="evidence" value="ECO:0007669"/>
    <property type="project" value="UniProtKB-KW"/>
</dbReference>
<reference evidence="11 12" key="1">
    <citation type="journal article" date="2017" name="Viruses">
        <title>The Operophtera brumata Nucleopolyhedrovirus (OpbuNPV) Represents an Early, Divergent Lineage within Genus Alphabaculovirus.</title>
        <authorList>
            <person name="Harrison R.L."/>
            <person name="Rowley D.L."/>
            <person name="Mowery J.D."/>
            <person name="Bauchan G.R."/>
            <person name="Burand J.P."/>
        </authorList>
    </citation>
    <scope>NUCLEOTIDE SEQUENCE [LARGE SCALE GENOMIC DNA]</scope>
    <source>
        <strain evidence="11">OpbuNPV-MA</strain>
    </source>
</reference>
<dbReference type="RefSeq" id="YP_009552573.1">
    <property type="nucleotide sequence ID" value="NC_040621.1"/>
</dbReference>
<evidence type="ECO:0000256" key="10">
    <source>
        <dbReference type="SAM" id="Phobius"/>
    </source>
</evidence>
<dbReference type="Pfam" id="PF04639">
    <property type="entry name" value="Baculo_E56"/>
    <property type="match status" value="1"/>
</dbReference>
<evidence type="ECO:0000256" key="3">
    <source>
        <dbReference type="ARBA" id="ARBA00022692"/>
    </source>
</evidence>
<dbReference type="GO" id="GO:0055036">
    <property type="term" value="C:virion membrane"/>
    <property type="evidence" value="ECO:0007669"/>
    <property type="project" value="UniProtKB-SubCell"/>
</dbReference>
<keyword evidence="9" id="KW-0325">Glycoprotein</keyword>
<comment type="subcellular location">
    <subcellularLocation>
        <location evidence="1">Virion membrane</location>
    </subcellularLocation>
</comment>
<evidence type="ECO:0000256" key="7">
    <source>
        <dbReference type="ARBA" id="ARBA00022989"/>
    </source>
</evidence>
<evidence type="ECO:0000256" key="6">
    <source>
        <dbReference type="ARBA" id="ARBA00022921"/>
    </source>
</evidence>
<sequence length="354" mass="38567">MNIFSGLRRTNRLYPNNNSFITDNATLVIPNTPSGFGNVFTNPNTINIGNNRHVPGYGSANNFLPSNAVNSAMRNNDVSSLRNIFNVDDTQISGLTQIRRSNNIPDAGLHANFLRRNAVKSNYPNLRTRTTQGVDNALVAQPRLSAYLKNIGIASLAGVGVVLVLRGVNLVQDIIDALNRTGGSFFHEGLNGGDEATHCILRHRSCGINPNDIPSDMLCAFDPIFPNSEDLPELLSICQGFNIEREGSVCRASDPNADPDTYQYVDISSLTTDRTLSCIEPYDLADLIGDLGLDWLLDDDGLINQSSNSSQSVSNSLLPLIIIVGVVLLLAIIGYVLFKRMASTPLPQQQNVRR</sequence>
<protein>
    <submittedName>
        <fullName evidence="11">ODV-E56</fullName>
    </submittedName>
</protein>
<feature type="transmembrane region" description="Helical" evidence="10">
    <location>
        <begin position="317"/>
        <end position="338"/>
    </location>
</feature>
<keyword evidence="4" id="KW-0946">Virion</keyword>
<accession>A0A2H4UZM3</accession>
<evidence type="ECO:0000256" key="9">
    <source>
        <dbReference type="ARBA" id="ARBA00023180"/>
    </source>
</evidence>
<keyword evidence="6" id="KW-0426">Late protein</keyword>
<keyword evidence="8 10" id="KW-0472">Membrane</keyword>
<dbReference type="OrthoDB" id="8860at10239"/>
<keyword evidence="5" id="KW-0261">Viral envelope protein</keyword>
<proteinExistence type="inferred from homology"/>
<dbReference type="EMBL" id="MF614691">
    <property type="protein sequence ID" value="AUA60244.1"/>
    <property type="molecule type" value="Genomic_DNA"/>
</dbReference>
<keyword evidence="7 10" id="KW-1133">Transmembrane helix</keyword>